<accession>A0ABY1RE74</accession>
<comment type="caution">
    <text evidence="3">The sequence shown here is derived from an EMBL/GenBank/DDBJ whole genome shotgun (WGS) entry which is preliminary data.</text>
</comment>
<dbReference type="PANTHER" id="PTHR48081:SF8">
    <property type="entry name" value="ALPHA_BETA HYDROLASE FOLD-3 DOMAIN-CONTAINING PROTEIN-RELATED"/>
    <property type="match status" value="1"/>
</dbReference>
<reference evidence="3 4" key="1">
    <citation type="submission" date="2017-04" db="EMBL/GenBank/DDBJ databases">
        <authorList>
            <person name="Varghese N."/>
            <person name="Submissions S."/>
        </authorList>
    </citation>
    <scope>NUCLEOTIDE SEQUENCE [LARGE SCALE GENOMIC DNA]</scope>
    <source>
        <strain evidence="3 4">VKM Ac-1784</strain>
    </source>
</reference>
<feature type="domain" description="Alpha/beta hydrolase fold-3" evidence="2">
    <location>
        <begin position="83"/>
        <end position="287"/>
    </location>
</feature>
<name>A0ABY1RE74_9MICO</name>
<organism evidence="3 4">
    <name type="scientific">Plantibacter elymi</name>
    <name type="common">nom. nud.</name>
    <dbReference type="NCBI Taxonomy" id="199708"/>
    <lineage>
        <taxon>Bacteria</taxon>
        <taxon>Bacillati</taxon>
        <taxon>Actinomycetota</taxon>
        <taxon>Actinomycetes</taxon>
        <taxon>Micrococcales</taxon>
        <taxon>Microbacteriaceae</taxon>
        <taxon>Plantibacter</taxon>
    </lineage>
</organism>
<keyword evidence="1" id="KW-0378">Hydrolase</keyword>
<evidence type="ECO:0000313" key="4">
    <source>
        <dbReference type="Proteomes" id="UP000194464"/>
    </source>
</evidence>
<gene>
    <name evidence="3" type="ORF">SAMN06295909_2482</name>
</gene>
<protein>
    <submittedName>
        <fullName evidence="3">Acetyl esterase</fullName>
    </submittedName>
</protein>
<evidence type="ECO:0000259" key="2">
    <source>
        <dbReference type="Pfam" id="PF07859"/>
    </source>
</evidence>
<keyword evidence="4" id="KW-1185">Reference proteome</keyword>
<evidence type="ECO:0000256" key="1">
    <source>
        <dbReference type="ARBA" id="ARBA00022801"/>
    </source>
</evidence>
<evidence type="ECO:0000313" key="3">
    <source>
        <dbReference type="EMBL" id="SMQ71193.1"/>
    </source>
</evidence>
<dbReference type="InterPro" id="IPR013094">
    <property type="entry name" value="AB_hydrolase_3"/>
</dbReference>
<dbReference type="Pfam" id="PF07859">
    <property type="entry name" value="Abhydrolase_3"/>
    <property type="match status" value="1"/>
</dbReference>
<dbReference type="InterPro" id="IPR050300">
    <property type="entry name" value="GDXG_lipolytic_enzyme"/>
</dbReference>
<dbReference type="Gene3D" id="3.40.50.1820">
    <property type="entry name" value="alpha/beta hydrolase"/>
    <property type="match status" value="1"/>
</dbReference>
<dbReference type="InterPro" id="IPR029058">
    <property type="entry name" value="AB_hydrolase_fold"/>
</dbReference>
<dbReference type="RefSeq" id="WP_086474242.1">
    <property type="nucleotide sequence ID" value="NZ_FXWJ01000003.1"/>
</dbReference>
<sequence length="321" mass="34610">MPIDPIALNTLSTMAQPPSNPTLTPAQRRDIIADNLQEFMTTLPRDNRWDGVEVTELTIPGPHRPIPIRLFRPVGERPQLPSVLYFFGGAFWMRSYETEDMLSICRQLAVEGDSVIVEIDYALAPEYPYPAALHEGMSVLRWMAESGSEYGIDATRLAVGGLSAGGAIAAGVALMDRDGGAPLVRLQILEVPGIDLALSVVADPPADFSTSDLDSFLEFQHFYLPEGVPSDDPYVSPADTPSVVGLPPALILTAEIDVVRPAAEAYADRLRLAGVICVSVVFGGQVHFAPQLASVSPSSRAWRAMVTEAVRGLHRDPGNPL</sequence>
<dbReference type="SUPFAM" id="SSF53474">
    <property type="entry name" value="alpha/beta-Hydrolases"/>
    <property type="match status" value="1"/>
</dbReference>
<proteinExistence type="predicted"/>
<dbReference type="PANTHER" id="PTHR48081">
    <property type="entry name" value="AB HYDROLASE SUPERFAMILY PROTEIN C4A8.06C"/>
    <property type="match status" value="1"/>
</dbReference>
<dbReference type="Proteomes" id="UP000194464">
    <property type="component" value="Unassembled WGS sequence"/>
</dbReference>
<dbReference type="EMBL" id="FXWJ01000003">
    <property type="protein sequence ID" value="SMQ71193.1"/>
    <property type="molecule type" value="Genomic_DNA"/>
</dbReference>